<gene>
    <name evidence="15" type="primary">APE2_3</name>
    <name evidence="15" type="ORF">HK100_008119</name>
</gene>
<dbReference type="InterPro" id="IPR042097">
    <property type="entry name" value="Aminopeptidase_N-like_N_sf"/>
</dbReference>
<dbReference type="SUPFAM" id="SSF63737">
    <property type="entry name" value="Leukotriene A4 hydrolase N-terminal domain"/>
    <property type="match status" value="1"/>
</dbReference>
<evidence type="ECO:0000256" key="3">
    <source>
        <dbReference type="ARBA" id="ARBA00022670"/>
    </source>
</evidence>
<dbReference type="PANTHER" id="PTHR11533:SF174">
    <property type="entry name" value="PUROMYCIN-SENSITIVE AMINOPEPTIDASE-RELATED"/>
    <property type="match status" value="1"/>
</dbReference>
<dbReference type="GO" id="GO:0005615">
    <property type="term" value="C:extracellular space"/>
    <property type="evidence" value="ECO:0007669"/>
    <property type="project" value="TreeGrafter"/>
</dbReference>
<dbReference type="Gene3D" id="1.25.50.20">
    <property type="match status" value="1"/>
</dbReference>
<keyword evidence="3 11" id="KW-0645">Protease</keyword>
<dbReference type="SUPFAM" id="SSF55486">
    <property type="entry name" value="Metalloproteases ('zincins'), catalytic domain"/>
    <property type="match status" value="1"/>
</dbReference>
<comment type="similarity">
    <text evidence="1 11">Belongs to the peptidase M1 family.</text>
</comment>
<dbReference type="Pfam" id="PF01433">
    <property type="entry name" value="Peptidase_M1"/>
    <property type="match status" value="1"/>
</dbReference>
<evidence type="ECO:0000256" key="1">
    <source>
        <dbReference type="ARBA" id="ARBA00010136"/>
    </source>
</evidence>
<feature type="binding site" evidence="9">
    <location>
        <position position="246"/>
    </location>
    <ligand>
        <name>Zn(2+)</name>
        <dbReference type="ChEBI" id="CHEBI:29105"/>
        <note>catalytic</note>
    </ligand>
</feature>
<evidence type="ECO:0000256" key="9">
    <source>
        <dbReference type="PIRSR" id="PIRSR634016-3"/>
    </source>
</evidence>
<keyword evidence="16" id="KW-1185">Reference proteome</keyword>
<name>A0AAD5XKK2_9FUNG</name>
<feature type="site" description="Transition state stabilizer" evidence="10">
    <location>
        <position position="332"/>
    </location>
</feature>
<dbReference type="CDD" id="cd09601">
    <property type="entry name" value="M1_APN-Q_like"/>
    <property type="match status" value="1"/>
</dbReference>
<dbReference type="InterPro" id="IPR014782">
    <property type="entry name" value="Peptidase_M1_dom"/>
</dbReference>
<dbReference type="Gene3D" id="1.10.390.10">
    <property type="entry name" value="Neutral Protease Domain 2"/>
    <property type="match status" value="1"/>
</dbReference>
<feature type="active site" description="Proton acceptor" evidence="8">
    <location>
        <position position="247"/>
    </location>
</feature>
<feature type="domain" description="Aminopeptidase N-like N-terminal" evidence="14">
    <location>
        <begin position="8"/>
        <end position="133"/>
    </location>
</feature>
<comment type="cofactor">
    <cofactor evidence="9 11">
        <name>Zn(2+)</name>
        <dbReference type="ChEBI" id="CHEBI:29105"/>
    </cofactor>
    <text evidence="9 11">Binds 1 zinc ion per subunit.</text>
</comment>
<proteinExistence type="inferred from homology"/>
<reference evidence="15" key="1">
    <citation type="submission" date="2020-05" db="EMBL/GenBank/DDBJ databases">
        <title>Phylogenomic resolution of chytrid fungi.</title>
        <authorList>
            <person name="Stajich J.E."/>
            <person name="Amses K."/>
            <person name="Simmons R."/>
            <person name="Seto K."/>
            <person name="Myers J."/>
            <person name="Bonds A."/>
            <person name="Quandt C.A."/>
            <person name="Barry K."/>
            <person name="Liu P."/>
            <person name="Grigoriev I."/>
            <person name="Longcore J.E."/>
            <person name="James T.Y."/>
        </authorList>
    </citation>
    <scope>NUCLEOTIDE SEQUENCE</scope>
    <source>
        <strain evidence="15">JEL0513</strain>
    </source>
</reference>
<dbReference type="EC" id="3.4.11.-" evidence="11"/>
<evidence type="ECO:0000313" key="15">
    <source>
        <dbReference type="EMBL" id="KAJ3140937.1"/>
    </source>
</evidence>
<keyword evidence="6 9" id="KW-0862">Zinc</keyword>
<dbReference type="PANTHER" id="PTHR11533">
    <property type="entry name" value="PROTEASE M1 ZINC METALLOPROTEASE"/>
    <property type="match status" value="1"/>
</dbReference>
<feature type="domain" description="Peptidase M1 membrane alanine aminopeptidase" evidence="12">
    <location>
        <begin position="175"/>
        <end position="391"/>
    </location>
</feature>
<evidence type="ECO:0000259" key="13">
    <source>
        <dbReference type="Pfam" id="PF11838"/>
    </source>
</evidence>
<dbReference type="InterPro" id="IPR027268">
    <property type="entry name" value="Peptidase_M4/M1_CTD_sf"/>
</dbReference>
<dbReference type="GO" id="GO:0006508">
    <property type="term" value="P:proteolysis"/>
    <property type="evidence" value="ECO:0007669"/>
    <property type="project" value="UniProtKB-KW"/>
</dbReference>
<dbReference type="Pfam" id="PF11838">
    <property type="entry name" value="ERAP1_C"/>
    <property type="match status" value="1"/>
</dbReference>
<dbReference type="GO" id="GO:0042277">
    <property type="term" value="F:peptide binding"/>
    <property type="evidence" value="ECO:0007669"/>
    <property type="project" value="TreeGrafter"/>
</dbReference>
<evidence type="ECO:0000256" key="6">
    <source>
        <dbReference type="ARBA" id="ARBA00022833"/>
    </source>
</evidence>
<protein>
    <recommendedName>
        <fullName evidence="11">Aminopeptidase</fullName>
        <ecNumber evidence="11">3.4.11.-</ecNumber>
    </recommendedName>
</protein>
<dbReference type="InterPro" id="IPR001930">
    <property type="entry name" value="Peptidase_M1"/>
</dbReference>
<accession>A0AAD5XKK2</accession>
<feature type="binding site" evidence="9">
    <location>
        <position position="250"/>
    </location>
    <ligand>
        <name>Zn(2+)</name>
        <dbReference type="ChEBI" id="CHEBI:29105"/>
        <note>catalytic</note>
    </ligand>
</feature>
<evidence type="ECO:0000256" key="7">
    <source>
        <dbReference type="ARBA" id="ARBA00023049"/>
    </source>
</evidence>
<dbReference type="FunFam" id="1.10.390.10:FF:000001">
    <property type="entry name" value="Aminopeptidase"/>
    <property type="match status" value="1"/>
</dbReference>
<keyword evidence="4 9" id="KW-0479">Metal-binding</keyword>
<evidence type="ECO:0000313" key="16">
    <source>
        <dbReference type="Proteomes" id="UP001211907"/>
    </source>
</evidence>
<dbReference type="InterPro" id="IPR024571">
    <property type="entry name" value="ERAP1-like_C_dom"/>
</dbReference>
<comment type="caution">
    <text evidence="15">The sequence shown here is derived from an EMBL/GenBank/DDBJ whole genome shotgun (WGS) entry which is preliminary data.</text>
</comment>
<organism evidence="15 16">
    <name type="scientific">Physocladia obscura</name>
    <dbReference type="NCBI Taxonomy" id="109957"/>
    <lineage>
        <taxon>Eukaryota</taxon>
        <taxon>Fungi</taxon>
        <taxon>Fungi incertae sedis</taxon>
        <taxon>Chytridiomycota</taxon>
        <taxon>Chytridiomycota incertae sedis</taxon>
        <taxon>Chytridiomycetes</taxon>
        <taxon>Chytridiales</taxon>
        <taxon>Chytriomycetaceae</taxon>
        <taxon>Physocladia</taxon>
    </lineage>
</organism>
<dbReference type="EMBL" id="JADGJH010000039">
    <property type="protein sequence ID" value="KAJ3140937.1"/>
    <property type="molecule type" value="Genomic_DNA"/>
</dbReference>
<dbReference type="GO" id="GO:0070006">
    <property type="term" value="F:metalloaminopeptidase activity"/>
    <property type="evidence" value="ECO:0007669"/>
    <property type="project" value="TreeGrafter"/>
</dbReference>
<keyword evidence="5 11" id="KW-0378">Hydrolase</keyword>
<evidence type="ECO:0000259" key="14">
    <source>
        <dbReference type="Pfam" id="PF17900"/>
    </source>
</evidence>
<sequence>MEAETIRFDENLETVAFEFAQEIPAGSDVVIYIEFDGIHNDQLAGFYRSSYSDNTGEKRHLVITQFQSTDCRRCFPSFDEPALKATFSSSLIVDRHLVALSNTAEISSVDIEVDGILKKHVTFQTTPKMSTYLVAYVVGELDFIETVVNAPLPTNSHKYPVRVYTIKGKAEHGKYALSLASKVLEFFSEYFDEPYSLNKCDLIAVPDFAAVSMENWGLITFRESEILFDKSSSVQAKQEIADTIAHELCHQWFGNIVTMMWWNDLWLNEAFATFLGWLAVDWLFPEWKVWTQFLSNNYSQALALDALRSSHPIDVQVNSPNEIGEIFDAICYHKGASILKMLYNFLGNKVFKDGVRSYIQEFKWKNTVGDDLWCHFSLASEIDISNLMYSWTRETGYPLVTVESECFDAFSATMTVKLSQSRFLSGGDLQEDEDQVLWWIPITVVTHLNPHTPLRHILVDKSAIITFPYSENFGAYWKLNYDATGIYRVKYPSEQVYKITDIVSNHPTTFSPGDRLIMVSDMFSLMTAGLESITTFLEMILALENEEDGIVLEQISQRLDVIKNACYSEPEITRNGINKLTLKIFSSKVAKVGFDFAENEAHLDSMKRTLIITKAFTAGDKRVATELCSRFRKFISGNTSALHPNIRPVAYSAFLSSSTPESAESDFQVLINLYNNPNTPAHEKEIILESFGAITTPAIINRILETLIFDPDFLHAQQDFFSPLFGLKRWNRDQHRIRPLLWEWLTRNWDRIYAGFTVGSGTIGVLLSVCLSGNMDPNFEAQVQGWINGDEIREEQLKLAERNIARALEGNRTAAKWILRERDNLAEWVSSI</sequence>
<dbReference type="InterPro" id="IPR034016">
    <property type="entry name" value="M1_APN-typ"/>
</dbReference>
<evidence type="ECO:0000256" key="2">
    <source>
        <dbReference type="ARBA" id="ARBA00022438"/>
    </source>
</evidence>
<evidence type="ECO:0000256" key="4">
    <source>
        <dbReference type="ARBA" id="ARBA00022723"/>
    </source>
</evidence>
<evidence type="ECO:0000256" key="11">
    <source>
        <dbReference type="RuleBase" id="RU364040"/>
    </source>
</evidence>
<dbReference type="Gene3D" id="2.60.40.1730">
    <property type="entry name" value="tricorn interacting facor f3 domain"/>
    <property type="match status" value="1"/>
</dbReference>
<dbReference type="InterPro" id="IPR045357">
    <property type="entry name" value="Aminopeptidase_N-like_N"/>
</dbReference>
<dbReference type="PRINTS" id="PR00756">
    <property type="entry name" value="ALADIPTASE"/>
</dbReference>
<dbReference type="GO" id="GO:0043171">
    <property type="term" value="P:peptide catabolic process"/>
    <property type="evidence" value="ECO:0007669"/>
    <property type="project" value="TreeGrafter"/>
</dbReference>
<dbReference type="Pfam" id="PF17900">
    <property type="entry name" value="Peptidase_M1_N"/>
    <property type="match status" value="1"/>
</dbReference>
<dbReference type="AlphaFoldDB" id="A0AAD5XKK2"/>
<dbReference type="Gene3D" id="2.60.40.1910">
    <property type="match status" value="1"/>
</dbReference>
<evidence type="ECO:0000256" key="5">
    <source>
        <dbReference type="ARBA" id="ARBA00022801"/>
    </source>
</evidence>
<dbReference type="GO" id="GO:0008270">
    <property type="term" value="F:zinc ion binding"/>
    <property type="evidence" value="ECO:0007669"/>
    <property type="project" value="UniProtKB-UniRule"/>
</dbReference>
<dbReference type="GO" id="GO:0005737">
    <property type="term" value="C:cytoplasm"/>
    <property type="evidence" value="ECO:0007669"/>
    <property type="project" value="TreeGrafter"/>
</dbReference>
<feature type="domain" description="ERAP1-like C-terminal" evidence="13">
    <location>
        <begin position="477"/>
        <end position="810"/>
    </location>
</feature>
<dbReference type="InterPro" id="IPR050344">
    <property type="entry name" value="Peptidase_M1_aminopeptidases"/>
</dbReference>
<evidence type="ECO:0000256" key="8">
    <source>
        <dbReference type="PIRSR" id="PIRSR634016-1"/>
    </source>
</evidence>
<dbReference type="Proteomes" id="UP001211907">
    <property type="component" value="Unassembled WGS sequence"/>
</dbReference>
<keyword evidence="7 11" id="KW-0482">Metalloprotease</keyword>
<keyword evidence="2 11" id="KW-0031">Aminopeptidase</keyword>
<evidence type="ECO:0000256" key="10">
    <source>
        <dbReference type="PIRSR" id="PIRSR634016-4"/>
    </source>
</evidence>
<feature type="binding site" evidence="9">
    <location>
        <position position="269"/>
    </location>
    <ligand>
        <name>Zn(2+)</name>
        <dbReference type="ChEBI" id="CHEBI:29105"/>
        <note>catalytic</note>
    </ligand>
</feature>
<evidence type="ECO:0000259" key="12">
    <source>
        <dbReference type="Pfam" id="PF01433"/>
    </source>
</evidence>
<dbReference type="GO" id="GO:0016020">
    <property type="term" value="C:membrane"/>
    <property type="evidence" value="ECO:0007669"/>
    <property type="project" value="TreeGrafter"/>
</dbReference>